<evidence type="ECO:0000313" key="13">
    <source>
        <dbReference type="Proteomes" id="UP000683429"/>
    </source>
</evidence>
<name>A0ABX8HFL7_9BACL</name>
<organism evidence="12 13">
    <name type="scientific">Paenibacillus sophorae</name>
    <dbReference type="NCBI Taxonomy" id="1333845"/>
    <lineage>
        <taxon>Bacteria</taxon>
        <taxon>Bacillati</taxon>
        <taxon>Bacillota</taxon>
        <taxon>Bacilli</taxon>
        <taxon>Bacillales</taxon>
        <taxon>Paenibacillaceae</taxon>
        <taxon>Paenibacillus</taxon>
    </lineage>
</organism>
<keyword evidence="4 11" id="KW-0028">Amino-acid biosynthesis</keyword>
<evidence type="ECO:0000256" key="2">
    <source>
        <dbReference type="ARBA" id="ARBA00006997"/>
    </source>
</evidence>
<keyword evidence="8 11" id="KW-0067">ATP-binding</keyword>
<dbReference type="InterPro" id="IPR031322">
    <property type="entry name" value="Shikimate/glucono_kinase"/>
</dbReference>
<dbReference type="InterPro" id="IPR023000">
    <property type="entry name" value="Shikimate_kinase_CS"/>
</dbReference>
<comment type="subcellular location">
    <subcellularLocation>
        <location evidence="11">Cytoplasm</location>
    </subcellularLocation>
</comment>
<protein>
    <recommendedName>
        <fullName evidence="3 11">Shikimate kinase</fullName>
        <shortName evidence="11">SK</shortName>
        <ecNumber evidence="3 11">2.7.1.71</ecNumber>
    </recommendedName>
</protein>
<evidence type="ECO:0000256" key="4">
    <source>
        <dbReference type="ARBA" id="ARBA00022605"/>
    </source>
</evidence>
<dbReference type="PANTHER" id="PTHR21087:SF16">
    <property type="entry name" value="SHIKIMATE KINASE 1, CHLOROPLASTIC"/>
    <property type="match status" value="1"/>
</dbReference>
<evidence type="ECO:0000313" key="12">
    <source>
        <dbReference type="EMBL" id="QWU17080.1"/>
    </source>
</evidence>
<keyword evidence="9 11" id="KW-0057">Aromatic amino acid biosynthesis</keyword>
<feature type="binding site" evidence="11">
    <location>
        <position position="45"/>
    </location>
    <ligand>
        <name>substrate</name>
    </ligand>
</feature>
<evidence type="ECO:0000256" key="5">
    <source>
        <dbReference type="ARBA" id="ARBA00022679"/>
    </source>
</evidence>
<dbReference type="PROSITE" id="PS01128">
    <property type="entry name" value="SHIKIMATE_KINASE"/>
    <property type="match status" value="1"/>
</dbReference>
<dbReference type="SUPFAM" id="SSF52540">
    <property type="entry name" value="P-loop containing nucleoside triphosphate hydrolases"/>
    <property type="match status" value="1"/>
</dbReference>
<comment type="catalytic activity">
    <reaction evidence="10 11">
        <text>shikimate + ATP = 3-phosphoshikimate + ADP + H(+)</text>
        <dbReference type="Rhea" id="RHEA:13121"/>
        <dbReference type="ChEBI" id="CHEBI:15378"/>
        <dbReference type="ChEBI" id="CHEBI:30616"/>
        <dbReference type="ChEBI" id="CHEBI:36208"/>
        <dbReference type="ChEBI" id="CHEBI:145989"/>
        <dbReference type="ChEBI" id="CHEBI:456216"/>
        <dbReference type="EC" id="2.7.1.71"/>
    </reaction>
</comment>
<feature type="binding site" evidence="11">
    <location>
        <begin position="23"/>
        <end position="28"/>
    </location>
    <ligand>
        <name>ATP</name>
        <dbReference type="ChEBI" id="CHEBI:30616"/>
    </ligand>
</feature>
<sequence>MGLQINNDIPLREKNIVLIGFMGVGKTTIGRHLSDKLYRDFIDIDQEIEKLHGMPVPKIFESMGEQAFRQMEKEFITKLCRTTRLKIISLGGGSFLQEEIKQVCLANSIVFYLDLSWDSWKDRLQLIMDSRPVLQNKSLEEIEKLFYSRQSIYEANNSKVSTDSLDPEEIADHIIDTIKLGWELYDPASDAF</sequence>
<evidence type="ECO:0000256" key="7">
    <source>
        <dbReference type="ARBA" id="ARBA00022777"/>
    </source>
</evidence>
<accession>A0ABX8HFL7</accession>
<dbReference type="HAMAP" id="MF_00109">
    <property type="entry name" value="Shikimate_kinase"/>
    <property type="match status" value="1"/>
</dbReference>
<feature type="binding site" evidence="11">
    <location>
        <position position="69"/>
    </location>
    <ligand>
        <name>substrate</name>
    </ligand>
</feature>
<dbReference type="EC" id="2.7.1.71" evidence="3 11"/>
<comment type="caution">
    <text evidence="11">Lacks conserved residue(s) required for the propagation of feature annotation.</text>
</comment>
<keyword evidence="5 11" id="KW-0808">Transferase</keyword>
<evidence type="ECO:0000256" key="1">
    <source>
        <dbReference type="ARBA" id="ARBA00004842"/>
    </source>
</evidence>
<evidence type="ECO:0000256" key="10">
    <source>
        <dbReference type="ARBA" id="ARBA00048567"/>
    </source>
</evidence>
<feature type="binding site" evidence="11">
    <location>
        <position position="92"/>
    </location>
    <ligand>
        <name>substrate</name>
    </ligand>
</feature>
<comment type="subunit">
    <text evidence="11">Monomer.</text>
</comment>
<evidence type="ECO:0000256" key="11">
    <source>
        <dbReference type="HAMAP-Rule" id="MF_00109"/>
    </source>
</evidence>
<evidence type="ECO:0000256" key="3">
    <source>
        <dbReference type="ARBA" id="ARBA00012154"/>
    </source>
</evidence>
<evidence type="ECO:0000256" key="9">
    <source>
        <dbReference type="ARBA" id="ARBA00023141"/>
    </source>
</evidence>
<comment type="similarity">
    <text evidence="2 11">Belongs to the shikimate kinase family.</text>
</comment>
<dbReference type="CDD" id="cd00464">
    <property type="entry name" value="SK"/>
    <property type="match status" value="1"/>
</dbReference>
<keyword evidence="11" id="KW-0460">Magnesium</keyword>
<dbReference type="Gene3D" id="3.40.50.300">
    <property type="entry name" value="P-loop containing nucleotide triphosphate hydrolases"/>
    <property type="match status" value="1"/>
</dbReference>
<dbReference type="GO" id="GO:0016301">
    <property type="term" value="F:kinase activity"/>
    <property type="evidence" value="ECO:0007669"/>
    <property type="project" value="UniProtKB-KW"/>
</dbReference>
<comment type="function">
    <text evidence="11">Catalyzes the specific phosphorylation of the 3-hydroxyl group of shikimic acid using ATP as a cosubstrate.</text>
</comment>
<gene>
    <name evidence="11" type="primary">aroK</name>
    <name evidence="12" type="ORF">KP014_07885</name>
</gene>
<dbReference type="PRINTS" id="PR01100">
    <property type="entry name" value="SHIKIMTKNASE"/>
</dbReference>
<dbReference type="PANTHER" id="PTHR21087">
    <property type="entry name" value="SHIKIMATE KINASE"/>
    <property type="match status" value="1"/>
</dbReference>
<keyword evidence="7 11" id="KW-0418">Kinase</keyword>
<proteinExistence type="inferred from homology"/>
<keyword evidence="6 11" id="KW-0547">Nucleotide-binding</keyword>
<dbReference type="EMBL" id="CP076607">
    <property type="protein sequence ID" value="QWU17080.1"/>
    <property type="molecule type" value="Genomic_DNA"/>
</dbReference>
<feature type="binding site" evidence="11">
    <location>
        <position position="131"/>
    </location>
    <ligand>
        <name>ATP</name>
        <dbReference type="ChEBI" id="CHEBI:30616"/>
    </ligand>
</feature>
<reference evidence="12 13" key="1">
    <citation type="submission" date="2021-06" db="EMBL/GenBank/DDBJ databases">
        <title>Whole genome sequence of Paenibacillus sophorae DSM23020 for comparative genomics.</title>
        <authorList>
            <person name="Kim M.-J."/>
            <person name="Lee G."/>
            <person name="Shin J.-H."/>
        </authorList>
    </citation>
    <scope>NUCLEOTIDE SEQUENCE [LARGE SCALE GENOMIC DNA]</scope>
    <source>
        <strain evidence="12 13">DSM 23020</strain>
    </source>
</reference>
<dbReference type="InterPro" id="IPR027417">
    <property type="entry name" value="P-loop_NTPase"/>
</dbReference>
<comment type="cofactor">
    <cofactor evidence="11">
        <name>Mg(2+)</name>
        <dbReference type="ChEBI" id="CHEBI:18420"/>
    </cofactor>
    <text evidence="11">Binds 1 Mg(2+) ion per subunit.</text>
</comment>
<comment type="pathway">
    <text evidence="1 11">Metabolic intermediate biosynthesis; chorismate biosynthesis; chorismate from D-erythrose 4-phosphate and phosphoenolpyruvate: step 5/7.</text>
</comment>
<keyword evidence="11" id="KW-0963">Cytoplasm</keyword>
<dbReference type="Proteomes" id="UP000683429">
    <property type="component" value="Chromosome"/>
</dbReference>
<evidence type="ECO:0000256" key="6">
    <source>
        <dbReference type="ARBA" id="ARBA00022741"/>
    </source>
</evidence>
<keyword evidence="13" id="KW-1185">Reference proteome</keyword>
<feature type="binding site" evidence="11">
    <location>
        <position position="149"/>
    </location>
    <ligand>
        <name>substrate</name>
    </ligand>
</feature>
<feature type="binding site" evidence="11">
    <location>
        <position position="27"/>
    </location>
    <ligand>
        <name>Mg(2+)</name>
        <dbReference type="ChEBI" id="CHEBI:18420"/>
    </ligand>
</feature>
<evidence type="ECO:0000256" key="8">
    <source>
        <dbReference type="ARBA" id="ARBA00022840"/>
    </source>
</evidence>
<keyword evidence="11" id="KW-0479">Metal-binding</keyword>
<dbReference type="InterPro" id="IPR000623">
    <property type="entry name" value="Shikimate_kinase/TSH1"/>
</dbReference>
<dbReference type="Pfam" id="PF01202">
    <property type="entry name" value="SKI"/>
    <property type="match status" value="1"/>
</dbReference>